<dbReference type="PANTHER" id="PTHR23329:SF1">
    <property type="entry name" value="TUFTELIN-INTERACTING PROTEIN 11"/>
    <property type="match status" value="1"/>
</dbReference>
<keyword evidence="2" id="KW-0508">mRNA splicing</keyword>
<evidence type="ECO:0000259" key="4">
    <source>
        <dbReference type="SMART" id="SM00443"/>
    </source>
</evidence>
<dbReference type="PANTHER" id="PTHR23329">
    <property type="entry name" value="TUFTELIN-INTERACTING PROTEIN 11-RELATED"/>
    <property type="match status" value="1"/>
</dbReference>
<dbReference type="Proteomes" id="UP001162031">
    <property type="component" value="Unassembled WGS sequence"/>
</dbReference>
<comment type="similarity">
    <text evidence="1 2">Belongs to the TFP11/STIP family.</text>
</comment>
<dbReference type="SMART" id="SM00443">
    <property type="entry name" value="G_patch"/>
    <property type="match status" value="1"/>
</dbReference>
<evidence type="ECO:0000256" key="1">
    <source>
        <dbReference type="ARBA" id="ARBA00010900"/>
    </source>
</evidence>
<proteinExistence type="inferred from homology"/>
<keyword evidence="6" id="KW-1185">Reference proteome</keyword>
<protein>
    <recommendedName>
        <fullName evidence="4">G-patch domain-containing protein</fullName>
    </recommendedName>
</protein>
<dbReference type="EMBL" id="CANTFL010001489">
    <property type="protein sequence ID" value="CAI5743443.1"/>
    <property type="molecule type" value="Genomic_DNA"/>
</dbReference>
<gene>
    <name evidence="5" type="ORF">HBR001_LOCUS9479</name>
</gene>
<evidence type="ECO:0000256" key="2">
    <source>
        <dbReference type="PIRNR" id="PIRNR017706"/>
    </source>
</evidence>
<feature type="domain" description="G-patch" evidence="4">
    <location>
        <begin position="124"/>
        <end position="168"/>
    </location>
</feature>
<dbReference type="GO" id="GO:0071008">
    <property type="term" value="C:U2-type post-mRNA release spliceosomal complex"/>
    <property type="evidence" value="ECO:0007669"/>
    <property type="project" value="TreeGrafter"/>
</dbReference>
<reference evidence="5" key="1">
    <citation type="submission" date="2022-12" db="EMBL/GenBank/DDBJ databases">
        <authorList>
            <person name="Webb A."/>
        </authorList>
    </citation>
    <scope>NUCLEOTIDE SEQUENCE</scope>
    <source>
        <strain evidence="5">Hp1</strain>
    </source>
</reference>
<name>A0AAV0V4K0_HYABA</name>
<keyword evidence="2" id="KW-0747">Spliceosome</keyword>
<keyword evidence="2" id="KW-0539">Nucleus</keyword>
<keyword evidence="2" id="KW-0507">mRNA processing</keyword>
<dbReference type="InterPro" id="IPR024933">
    <property type="entry name" value="TFP11"/>
</dbReference>
<dbReference type="InterPro" id="IPR000467">
    <property type="entry name" value="G_patch_dom"/>
</dbReference>
<organism evidence="5 6">
    <name type="scientific">Hyaloperonospora brassicae</name>
    <name type="common">Brassica downy mildew</name>
    <name type="synonym">Peronospora brassicae</name>
    <dbReference type="NCBI Taxonomy" id="162125"/>
    <lineage>
        <taxon>Eukaryota</taxon>
        <taxon>Sar</taxon>
        <taxon>Stramenopiles</taxon>
        <taxon>Oomycota</taxon>
        <taxon>Peronosporomycetes</taxon>
        <taxon>Peronosporales</taxon>
        <taxon>Peronosporaceae</taxon>
        <taxon>Hyaloperonospora</taxon>
    </lineage>
</organism>
<dbReference type="GO" id="GO:0000390">
    <property type="term" value="P:spliceosomal complex disassembly"/>
    <property type="evidence" value="ECO:0007669"/>
    <property type="project" value="InterPro"/>
</dbReference>
<dbReference type="GO" id="GO:0003676">
    <property type="term" value="F:nucleic acid binding"/>
    <property type="evidence" value="ECO:0007669"/>
    <property type="project" value="InterPro"/>
</dbReference>
<sequence>MASSKSLSNADFARMFRKEALQEAEDTLQDTAIDAVSTDLSGDGQILSRDAVGGRYQETRWTDSSQDANEAFGGSGLGFGPKRASSGGLGSVPRAERTAGSGMAHSDRAPVATVNKSKTFVWEKHTTGFGTKMMAKMGFKGRLGKKEDGVSATIKVKKRPAQMGMGYGDFVEASNLKQNRKLQKELKGEIIENVTEDDTTGGVENDVLWRKRKFVAGRQSKAHKRTAELVLEAQEMKRQKRSDVVLDLRGPSVRVLPDLTAAFDIDPQRMKAARPVLGEELMYNVRMVVNLAQCKIVDLSQKIESNTESVVVMKKESRMIKAQLDVDDVRLQRMQALIDQLKLLDALREEALDLRSVEPLLSHLCKVRRKFLLEFDVHKLQHMVLSLCVPPLRALLTDSDLLEPTSIDCVVVQFRLIQMFLTQFPKEAAINSSESASVLPVIGEKTMAEGDDLYNLILEETLWPAIEQCVNVAWQVKSAPAACVNMFLKMRPHLSGEFEDAFLLQLVFSRLKKECHRWDPVCDTIPIHEWLLPWLPYVGAAMESLYPDIQLALANVLNRWHPSDLSVLSLLSPWRELWGEHEYGKFTHRYIVRTLARCLHREFEIKPDNQSLAPLTWVLAWKGHIPDRQFIAVLEGEFFPKWLKTLRTWVTGSPNLTELEAWYRGWKLYFEQKDLATNERLRVHFHGALVLLLAASERVGVPNESRPLLPELNINAATSYQGALALVRDEAPPNREAKTSSQRAPRSVSLRDVIENLAITNNVTFVPKGFYDGQQTYTFGKHQIIVEQGVVFLEKSKGVFKPVDLEQLL</sequence>
<feature type="region of interest" description="Disordered" evidence="3">
    <location>
        <begin position="59"/>
        <end position="110"/>
    </location>
</feature>
<dbReference type="InterPro" id="IPR022783">
    <property type="entry name" value="GCFC_dom"/>
</dbReference>
<evidence type="ECO:0000313" key="5">
    <source>
        <dbReference type="EMBL" id="CAI5743443.1"/>
    </source>
</evidence>
<comment type="caution">
    <text evidence="5">The sequence shown here is derived from an EMBL/GenBank/DDBJ whole genome shotgun (WGS) entry which is preliminary data.</text>
</comment>
<dbReference type="PIRSF" id="PIRSF017706">
    <property type="entry name" value="TFIP11"/>
    <property type="match status" value="1"/>
</dbReference>
<accession>A0AAV0V4K0</accession>
<evidence type="ECO:0000256" key="3">
    <source>
        <dbReference type="SAM" id="MobiDB-lite"/>
    </source>
</evidence>
<dbReference type="AlphaFoldDB" id="A0AAV0V4K0"/>
<evidence type="ECO:0000313" key="6">
    <source>
        <dbReference type="Proteomes" id="UP001162031"/>
    </source>
</evidence>
<dbReference type="Pfam" id="PF01585">
    <property type="entry name" value="G-patch"/>
    <property type="match status" value="1"/>
</dbReference>
<comment type="subcellular location">
    <subcellularLocation>
        <location evidence="2">Nucleus</location>
    </subcellularLocation>
</comment>
<dbReference type="InterPro" id="IPR045211">
    <property type="entry name" value="TFP11/STIP/Ntr1"/>
</dbReference>
<dbReference type="Pfam" id="PF07842">
    <property type="entry name" value="GCFC"/>
    <property type="match status" value="1"/>
</dbReference>